<feature type="region of interest" description="Disordered" evidence="1">
    <location>
        <begin position="253"/>
        <end position="282"/>
    </location>
</feature>
<feature type="compositionally biased region" description="Polar residues" evidence="1">
    <location>
        <begin position="254"/>
        <end position="274"/>
    </location>
</feature>
<accession>A0A914WE35</accession>
<organism evidence="2 3">
    <name type="scientific">Plectus sambesii</name>
    <dbReference type="NCBI Taxonomy" id="2011161"/>
    <lineage>
        <taxon>Eukaryota</taxon>
        <taxon>Metazoa</taxon>
        <taxon>Ecdysozoa</taxon>
        <taxon>Nematoda</taxon>
        <taxon>Chromadorea</taxon>
        <taxon>Plectida</taxon>
        <taxon>Plectina</taxon>
        <taxon>Plectoidea</taxon>
        <taxon>Plectidae</taxon>
        <taxon>Plectus</taxon>
    </lineage>
</organism>
<keyword evidence="2" id="KW-1185">Reference proteome</keyword>
<evidence type="ECO:0000313" key="3">
    <source>
        <dbReference type="WBParaSite" id="PSAMB.scaffold3860size16608.g22736.t1"/>
    </source>
</evidence>
<dbReference type="AlphaFoldDB" id="A0A914WE35"/>
<evidence type="ECO:0000313" key="2">
    <source>
        <dbReference type="Proteomes" id="UP000887566"/>
    </source>
</evidence>
<dbReference type="WBParaSite" id="PSAMB.scaffold3860size16608.g22736.t1">
    <property type="protein sequence ID" value="PSAMB.scaffold3860size16608.g22736.t1"/>
    <property type="gene ID" value="PSAMB.scaffold3860size16608.g22736"/>
</dbReference>
<protein>
    <submittedName>
        <fullName evidence="3">Uncharacterized protein</fullName>
    </submittedName>
</protein>
<dbReference type="Proteomes" id="UP000887566">
    <property type="component" value="Unplaced"/>
</dbReference>
<name>A0A914WE35_9BILA</name>
<reference evidence="3" key="1">
    <citation type="submission" date="2022-11" db="UniProtKB">
        <authorList>
            <consortium name="WormBaseParasite"/>
        </authorList>
    </citation>
    <scope>IDENTIFICATION</scope>
</reference>
<sequence>MVFTGLEGIVVGVFDKYAIVHTRGFGRVLIAVADASKMQLGDWCTLEADRNVSDHFKHVFKWASTCPYACVKIPTTIPPILPTRLTQNKKGASYVVVSSPILVGTVKKKMAIGWSPQVGRINISAERTGITTSFTTGDSFEGVVASVSAEENSNGCCQWALKTIRNATVNGADWSGVREVRAAYHCFRDGLCLLKAEDGSLISFGIADFVEENVTRDLVVTYHTFTVWVGPALANGDHVRAFFVKPSDEVEQVEQLTGSQSAPETSSLPEQSVHITPPAPTLPAPIKLSHEQSDEECKGKQLIKRLLADKHAFDTLYATDKPLLHELIATAFSD</sequence>
<evidence type="ECO:0000256" key="1">
    <source>
        <dbReference type="SAM" id="MobiDB-lite"/>
    </source>
</evidence>
<proteinExistence type="predicted"/>